<sequence length="449" mass="49581">MQRKGISPSGFTFSSVLNACARIRALLEGKQVHATVEKSGLLGNNVVQTALLDMYAKFGFVLDAQRVFDAMEEKDVVAWTAMICGYTKVGLMDKARCLFNAMEERNVVSWTAMVAGYANYADMEAAKELYDRMVEKNSIAWLAMIAGYGKCGELSEARRVFDEIVKPDASCWAALVACYAQNGYAKEAIEIYKAMRDQGVRVTEVAMVGALSACTQIGDVHVAEALVKNIEEGCCDRTLFVSNALIHMHARCGCMEQAWREFRTMKERDVISYSTMITALSDHGESQEALVLFSKMQKEGIKPNQVTFIGLLNACSHGGLVEEGCELFDLMTQTLGFVPLNEHLTCMVDLLGRAGHLEKAYNLIIEYGSPSDAVIWGALLGACKVYGNAELGKIAATRLFEIEPENVGNYVLLANIYASLNKWEDVERLRKMISEKEKGKFPGCSWVSS</sequence>
<dbReference type="Pfam" id="PF20431">
    <property type="entry name" value="E_motif"/>
    <property type="match status" value="1"/>
</dbReference>
<dbReference type="PANTHER" id="PTHR47926">
    <property type="entry name" value="PENTATRICOPEPTIDE REPEAT-CONTAINING PROTEIN"/>
    <property type="match status" value="1"/>
</dbReference>
<comment type="caution">
    <text evidence="4">The sequence shown here is derived from an EMBL/GenBank/DDBJ whole genome shotgun (WGS) entry which is preliminary data.</text>
</comment>
<feature type="repeat" description="PPR" evidence="3">
    <location>
        <begin position="137"/>
        <end position="167"/>
    </location>
</feature>
<feature type="repeat" description="PPR" evidence="3">
    <location>
        <begin position="168"/>
        <end position="202"/>
    </location>
</feature>
<organism evidence="4 5">
    <name type="scientific">Corchorus olitorius</name>
    <dbReference type="NCBI Taxonomy" id="93759"/>
    <lineage>
        <taxon>Eukaryota</taxon>
        <taxon>Viridiplantae</taxon>
        <taxon>Streptophyta</taxon>
        <taxon>Embryophyta</taxon>
        <taxon>Tracheophyta</taxon>
        <taxon>Spermatophyta</taxon>
        <taxon>Magnoliopsida</taxon>
        <taxon>eudicotyledons</taxon>
        <taxon>Gunneridae</taxon>
        <taxon>Pentapetalae</taxon>
        <taxon>rosids</taxon>
        <taxon>malvids</taxon>
        <taxon>Malvales</taxon>
        <taxon>Malvaceae</taxon>
        <taxon>Grewioideae</taxon>
        <taxon>Apeibeae</taxon>
        <taxon>Corchorus</taxon>
    </lineage>
</organism>
<dbReference type="InterPro" id="IPR046960">
    <property type="entry name" value="PPR_At4g14850-like_plant"/>
</dbReference>
<dbReference type="FunFam" id="1.25.40.10:FF:000090">
    <property type="entry name" value="Pentatricopeptide repeat-containing protein, chloroplastic"/>
    <property type="match status" value="1"/>
</dbReference>
<evidence type="ECO:0000256" key="1">
    <source>
        <dbReference type="ARBA" id="ARBA00022737"/>
    </source>
</evidence>
<evidence type="ECO:0000313" key="5">
    <source>
        <dbReference type="Proteomes" id="UP000187203"/>
    </source>
</evidence>
<dbReference type="STRING" id="93759.A0A1R3HUZ8"/>
<dbReference type="InterPro" id="IPR046848">
    <property type="entry name" value="E_motif"/>
</dbReference>
<dbReference type="Pfam" id="PF13041">
    <property type="entry name" value="PPR_2"/>
    <property type="match status" value="2"/>
</dbReference>
<dbReference type="EMBL" id="AWUE01019364">
    <property type="protein sequence ID" value="OMO74118.1"/>
    <property type="molecule type" value="Genomic_DNA"/>
</dbReference>
<evidence type="ECO:0000256" key="3">
    <source>
        <dbReference type="PROSITE-ProRule" id="PRU00708"/>
    </source>
</evidence>
<evidence type="ECO:0000256" key="2">
    <source>
        <dbReference type="ARBA" id="ARBA00061659"/>
    </source>
</evidence>
<dbReference type="GO" id="GO:0003723">
    <property type="term" value="F:RNA binding"/>
    <property type="evidence" value="ECO:0007669"/>
    <property type="project" value="InterPro"/>
</dbReference>
<evidence type="ECO:0000313" key="4">
    <source>
        <dbReference type="EMBL" id="OMO74118.1"/>
    </source>
</evidence>
<dbReference type="InterPro" id="IPR011990">
    <property type="entry name" value="TPR-like_helical_dom_sf"/>
</dbReference>
<evidence type="ECO:0008006" key="6">
    <source>
        <dbReference type="Google" id="ProtNLM"/>
    </source>
</evidence>
<gene>
    <name evidence="4" type="ORF">COLO4_26716</name>
</gene>
<name>A0A1R3HUZ8_9ROSI</name>
<dbReference type="FunFam" id="1.25.40.10:FF:001214">
    <property type="entry name" value="Pentatricopeptide repeat-containing protein At2g20540"/>
    <property type="match status" value="1"/>
</dbReference>
<keyword evidence="1" id="KW-0677">Repeat</keyword>
<keyword evidence="5" id="KW-1185">Reference proteome</keyword>
<accession>A0A1R3HUZ8</accession>
<protein>
    <recommendedName>
        <fullName evidence="6">Pentatricopeptide repeat-containing protein</fullName>
    </recommendedName>
</protein>
<dbReference type="PANTHER" id="PTHR47926:SF347">
    <property type="entry name" value="PENTATRICOPEPTIDE REPEAT-CONTAINING PROTEIN"/>
    <property type="match status" value="1"/>
</dbReference>
<feature type="repeat" description="PPR" evidence="3">
    <location>
        <begin position="269"/>
        <end position="303"/>
    </location>
</feature>
<dbReference type="GO" id="GO:0009451">
    <property type="term" value="P:RNA modification"/>
    <property type="evidence" value="ECO:0007669"/>
    <property type="project" value="InterPro"/>
</dbReference>
<feature type="repeat" description="PPR" evidence="3">
    <location>
        <begin position="75"/>
        <end position="109"/>
    </location>
</feature>
<comment type="similarity">
    <text evidence="2">Belongs to the PPR family. PCMP-E subfamily.</text>
</comment>
<dbReference type="OrthoDB" id="185373at2759"/>
<dbReference type="Pfam" id="PF01535">
    <property type="entry name" value="PPR"/>
    <property type="match status" value="3"/>
</dbReference>
<dbReference type="AlphaFoldDB" id="A0A1R3HUZ8"/>
<dbReference type="InterPro" id="IPR002885">
    <property type="entry name" value="PPR_rpt"/>
</dbReference>
<proteinExistence type="inferred from homology"/>
<dbReference type="NCBIfam" id="TIGR00756">
    <property type="entry name" value="PPR"/>
    <property type="match status" value="6"/>
</dbReference>
<dbReference type="PROSITE" id="PS51375">
    <property type="entry name" value="PPR"/>
    <property type="match status" value="4"/>
</dbReference>
<dbReference type="SUPFAM" id="SSF48452">
    <property type="entry name" value="TPR-like"/>
    <property type="match status" value="1"/>
</dbReference>
<reference evidence="5" key="1">
    <citation type="submission" date="2013-09" db="EMBL/GenBank/DDBJ databases">
        <title>Corchorus olitorius genome sequencing.</title>
        <authorList>
            <person name="Alam M."/>
            <person name="Haque M.S."/>
            <person name="Islam M.S."/>
            <person name="Emdad E.M."/>
            <person name="Islam M.M."/>
            <person name="Ahmed B."/>
            <person name="Halim A."/>
            <person name="Hossen Q.M.M."/>
            <person name="Hossain M.Z."/>
            <person name="Ahmed R."/>
            <person name="Khan M.M."/>
            <person name="Islam R."/>
            <person name="Rashid M.M."/>
            <person name="Khan S.A."/>
            <person name="Rahman M.S."/>
            <person name="Alam M."/>
            <person name="Yahiya A.S."/>
            <person name="Khan M.S."/>
            <person name="Azam M.S."/>
            <person name="Haque T."/>
            <person name="Lashkar M.Z.H."/>
            <person name="Akhand A.I."/>
            <person name="Morshed G."/>
            <person name="Roy S."/>
            <person name="Uddin K.S."/>
            <person name="Rabeya T."/>
            <person name="Hossain A.S."/>
            <person name="Chowdhury A."/>
            <person name="Snigdha A.R."/>
            <person name="Mortoza M.S."/>
            <person name="Matin S.A."/>
            <person name="Hoque S.M.E."/>
            <person name="Islam M.K."/>
            <person name="Roy D.K."/>
            <person name="Haider R."/>
            <person name="Moosa M.M."/>
            <person name="Elias S.M."/>
            <person name="Hasan A.M."/>
            <person name="Jahan S."/>
            <person name="Shafiuddin M."/>
            <person name="Mahmood N."/>
            <person name="Shommy N.S."/>
        </authorList>
    </citation>
    <scope>NUCLEOTIDE SEQUENCE [LARGE SCALE GENOMIC DNA]</scope>
    <source>
        <strain evidence="5">cv. O-4</strain>
    </source>
</reference>
<dbReference type="Proteomes" id="UP000187203">
    <property type="component" value="Unassembled WGS sequence"/>
</dbReference>
<dbReference type="Gene3D" id="1.25.40.10">
    <property type="entry name" value="Tetratricopeptide repeat domain"/>
    <property type="match status" value="3"/>
</dbReference>